<evidence type="ECO:0000256" key="2">
    <source>
        <dbReference type="ARBA" id="ARBA00022741"/>
    </source>
</evidence>
<dbReference type="InterPro" id="IPR017441">
    <property type="entry name" value="Protein_kinase_ATP_BS"/>
</dbReference>
<evidence type="ECO:0000256" key="5">
    <source>
        <dbReference type="PROSITE-ProRule" id="PRU10141"/>
    </source>
</evidence>
<reference evidence="8" key="1">
    <citation type="submission" date="2020-01" db="EMBL/GenBank/DDBJ databases">
        <title>Insect and environment-associated Actinomycetes.</title>
        <authorList>
            <person name="Currrie C."/>
            <person name="Chevrette M."/>
            <person name="Carlson C."/>
            <person name="Stubbendieck R."/>
            <person name="Wendt-Pienkowski E."/>
        </authorList>
    </citation>
    <scope>NUCLEOTIDE SEQUENCE</scope>
    <source>
        <strain evidence="8">SID14436</strain>
    </source>
</reference>
<dbReference type="RefSeq" id="WP_164437941.1">
    <property type="nucleotide sequence ID" value="NZ_JAAGMD010000031.1"/>
</dbReference>
<dbReference type="Pfam" id="PF00069">
    <property type="entry name" value="Pkinase"/>
    <property type="match status" value="1"/>
</dbReference>
<name>A0A6G3QN58_9ACTN</name>
<feature type="binding site" evidence="5">
    <location>
        <position position="52"/>
    </location>
    <ligand>
        <name>ATP</name>
        <dbReference type="ChEBI" id="CHEBI:30616"/>
    </ligand>
</feature>
<evidence type="ECO:0000256" key="1">
    <source>
        <dbReference type="ARBA" id="ARBA00022679"/>
    </source>
</evidence>
<dbReference type="GO" id="GO:0005524">
    <property type="term" value="F:ATP binding"/>
    <property type="evidence" value="ECO:0007669"/>
    <property type="project" value="UniProtKB-UniRule"/>
</dbReference>
<keyword evidence="2 5" id="KW-0547">Nucleotide-binding</keyword>
<evidence type="ECO:0000256" key="4">
    <source>
        <dbReference type="ARBA" id="ARBA00022840"/>
    </source>
</evidence>
<dbReference type="GO" id="GO:0004674">
    <property type="term" value="F:protein serine/threonine kinase activity"/>
    <property type="evidence" value="ECO:0007669"/>
    <property type="project" value="UniProtKB-KW"/>
</dbReference>
<comment type="caution">
    <text evidence="8">The sequence shown here is derived from an EMBL/GenBank/DDBJ whole genome shotgun (WGS) entry which is preliminary data.</text>
</comment>
<dbReference type="InterPro" id="IPR000719">
    <property type="entry name" value="Prot_kinase_dom"/>
</dbReference>
<dbReference type="PROSITE" id="PS00107">
    <property type="entry name" value="PROTEIN_KINASE_ATP"/>
    <property type="match status" value="1"/>
</dbReference>
<dbReference type="AlphaFoldDB" id="A0A6G3QN58"/>
<keyword evidence="4 5" id="KW-0067">ATP-binding</keyword>
<evidence type="ECO:0000256" key="3">
    <source>
        <dbReference type="ARBA" id="ARBA00022777"/>
    </source>
</evidence>
<keyword evidence="8" id="KW-0723">Serine/threonine-protein kinase</keyword>
<dbReference type="SUPFAM" id="SSF56112">
    <property type="entry name" value="Protein kinase-like (PK-like)"/>
    <property type="match status" value="1"/>
</dbReference>
<keyword evidence="3 8" id="KW-0418">Kinase</keyword>
<evidence type="ECO:0000313" key="8">
    <source>
        <dbReference type="EMBL" id="NEA84742.1"/>
    </source>
</evidence>
<feature type="non-terminal residue" evidence="8">
    <location>
        <position position="311"/>
    </location>
</feature>
<dbReference type="PANTHER" id="PTHR43289:SF34">
    <property type="entry name" value="SERINE_THREONINE-PROTEIN KINASE YBDM-RELATED"/>
    <property type="match status" value="1"/>
</dbReference>
<dbReference type="InterPro" id="IPR011009">
    <property type="entry name" value="Kinase-like_dom_sf"/>
</dbReference>
<dbReference type="Gene3D" id="3.30.200.20">
    <property type="entry name" value="Phosphorylase Kinase, domain 1"/>
    <property type="match status" value="1"/>
</dbReference>
<evidence type="ECO:0000259" key="7">
    <source>
        <dbReference type="PROSITE" id="PS50011"/>
    </source>
</evidence>
<gene>
    <name evidence="8" type="ORF">G3I53_01335</name>
</gene>
<dbReference type="PROSITE" id="PS50011">
    <property type="entry name" value="PROTEIN_KINASE_DOM"/>
    <property type="match status" value="1"/>
</dbReference>
<dbReference type="EMBL" id="JAAGMD010000031">
    <property type="protein sequence ID" value="NEA84742.1"/>
    <property type="molecule type" value="Genomic_DNA"/>
</dbReference>
<organism evidence="8">
    <name type="scientific">Streptomyces sp. SID14436</name>
    <dbReference type="NCBI Taxonomy" id="2706070"/>
    <lineage>
        <taxon>Bacteria</taxon>
        <taxon>Bacillati</taxon>
        <taxon>Actinomycetota</taxon>
        <taxon>Actinomycetes</taxon>
        <taxon>Kitasatosporales</taxon>
        <taxon>Streptomycetaceae</taxon>
        <taxon>Streptomyces</taxon>
    </lineage>
</organism>
<feature type="compositionally biased region" description="Gly residues" evidence="6">
    <location>
        <begin position="1"/>
        <end position="11"/>
    </location>
</feature>
<evidence type="ECO:0000256" key="6">
    <source>
        <dbReference type="SAM" id="MobiDB-lite"/>
    </source>
</evidence>
<proteinExistence type="predicted"/>
<protein>
    <submittedName>
        <fullName evidence="8">Serine/threonine protein kinase</fullName>
    </submittedName>
</protein>
<dbReference type="Gene3D" id="1.10.510.10">
    <property type="entry name" value="Transferase(Phosphotransferase) domain 1"/>
    <property type="match status" value="1"/>
</dbReference>
<accession>A0A6G3QN58</accession>
<dbReference type="SMART" id="SM00220">
    <property type="entry name" value="S_TKc"/>
    <property type="match status" value="1"/>
</dbReference>
<dbReference type="CDD" id="cd14014">
    <property type="entry name" value="STKc_PknB_like"/>
    <property type="match status" value="1"/>
</dbReference>
<dbReference type="PANTHER" id="PTHR43289">
    <property type="entry name" value="MITOGEN-ACTIVATED PROTEIN KINASE KINASE KINASE 20-RELATED"/>
    <property type="match status" value="1"/>
</dbReference>
<keyword evidence="1" id="KW-0808">Transferase</keyword>
<feature type="region of interest" description="Disordered" evidence="6">
    <location>
        <begin position="1"/>
        <end position="22"/>
    </location>
</feature>
<sequence length="311" mass="32647">MRQVGDGGGLEPLGPGDPREISGYPLEARIGEGGMGTVYLSRTRGNRPLALKVIRREHARDPQYRRRFALEAQAARKVAGYHLVPVLDFDTDAEQPWIASAYQPGLPLDALLDRYGPLPLPAALQVTGCLARALHAVHAAGYVHRDVKPSNALIGTDGPWLIDFGIARSADTTNLTVTGGIVGTPRYMSPEHALGREPGPASDVFALGLLAAVTATGRHPYGDGTGLGVAAQIAATDTSPPVLDDYPEPLRGILRATLAADPGRRPGADELAALCEESAGRPLTDFAGWLPAPVASAVAAAEETATVVVRR</sequence>
<feature type="domain" description="Protein kinase" evidence="7">
    <location>
        <begin position="24"/>
        <end position="284"/>
    </location>
</feature>